<gene>
    <name evidence="1" type="primary">BQ5605_C007g04811</name>
    <name evidence="1" type="ORF">BQ5605_C007G04811</name>
</gene>
<accession>A0A2X0N247</accession>
<organism evidence="1 2">
    <name type="scientific">Microbotryum silenes-dioicae</name>
    <dbReference type="NCBI Taxonomy" id="796604"/>
    <lineage>
        <taxon>Eukaryota</taxon>
        <taxon>Fungi</taxon>
        <taxon>Dikarya</taxon>
        <taxon>Basidiomycota</taxon>
        <taxon>Pucciniomycotina</taxon>
        <taxon>Microbotryomycetes</taxon>
        <taxon>Microbotryales</taxon>
        <taxon>Microbotryaceae</taxon>
        <taxon>Microbotryum</taxon>
    </lineage>
</organism>
<dbReference type="Proteomes" id="UP000249464">
    <property type="component" value="Unassembled WGS sequence"/>
</dbReference>
<keyword evidence="2" id="KW-1185">Reference proteome</keyword>
<proteinExistence type="predicted"/>
<protein>
    <submittedName>
        <fullName evidence="1">BQ5605_C007g04811 protein</fullName>
    </submittedName>
</protein>
<dbReference type="AlphaFoldDB" id="A0A2X0N247"/>
<sequence length="95" mass="10764">MCSRASASSDSVVRVEVVQNCESCILTRMMATPHNLQSRGADHVLYRISMELGFVDYEDFQGRSIYLVIVDQFSNAKFTYPLVSKSPVRKNEAIR</sequence>
<evidence type="ECO:0000313" key="2">
    <source>
        <dbReference type="Proteomes" id="UP000249464"/>
    </source>
</evidence>
<name>A0A2X0N247_9BASI</name>
<reference evidence="1 2" key="1">
    <citation type="submission" date="2016-11" db="EMBL/GenBank/DDBJ databases">
        <authorList>
            <person name="Jaros S."/>
            <person name="Januszkiewicz K."/>
            <person name="Wedrychowicz H."/>
        </authorList>
    </citation>
    <scope>NUCLEOTIDE SEQUENCE [LARGE SCALE GENOMIC DNA]</scope>
</reference>
<dbReference type="EMBL" id="FQNC01000045">
    <property type="protein sequence ID" value="SGY63619.1"/>
    <property type="molecule type" value="Genomic_DNA"/>
</dbReference>
<evidence type="ECO:0000313" key="1">
    <source>
        <dbReference type="EMBL" id="SGY63619.1"/>
    </source>
</evidence>